<gene>
    <name evidence="1" type="ORF">JIN84_22110</name>
</gene>
<proteinExistence type="predicted"/>
<keyword evidence="2" id="KW-1185">Reference proteome</keyword>
<dbReference type="PIRSF" id="PIRSF029285">
    <property type="entry name" value="Aminopept"/>
    <property type="match status" value="1"/>
</dbReference>
<reference evidence="1" key="1">
    <citation type="submission" date="2021-01" db="EMBL/GenBank/DDBJ databases">
        <title>Modified the classification status of verrucomicrobia.</title>
        <authorList>
            <person name="Feng X."/>
        </authorList>
    </citation>
    <scope>NUCLEOTIDE SEQUENCE</scope>
    <source>
        <strain evidence="1">JCM 18052</strain>
    </source>
</reference>
<dbReference type="PROSITE" id="PS51257">
    <property type="entry name" value="PROKAR_LIPOPROTEIN"/>
    <property type="match status" value="1"/>
</dbReference>
<dbReference type="InterPro" id="IPR014553">
    <property type="entry name" value="Aminopept"/>
</dbReference>
<dbReference type="RefSeq" id="WP_200353278.1">
    <property type="nucleotide sequence ID" value="NZ_BAABHZ010000002.1"/>
</dbReference>
<dbReference type="EMBL" id="JAENIK010000013">
    <property type="protein sequence ID" value="MBK1818331.1"/>
    <property type="molecule type" value="Genomic_DNA"/>
</dbReference>
<dbReference type="AlphaFoldDB" id="A0A934VDS1"/>
<dbReference type="GO" id="GO:0004177">
    <property type="term" value="F:aminopeptidase activity"/>
    <property type="evidence" value="ECO:0007669"/>
    <property type="project" value="UniProtKB-KW"/>
</dbReference>
<organism evidence="1 2">
    <name type="scientific">Luteolibacter yonseiensis</name>
    <dbReference type="NCBI Taxonomy" id="1144680"/>
    <lineage>
        <taxon>Bacteria</taxon>
        <taxon>Pseudomonadati</taxon>
        <taxon>Verrucomicrobiota</taxon>
        <taxon>Verrucomicrobiia</taxon>
        <taxon>Verrucomicrobiales</taxon>
        <taxon>Verrucomicrobiaceae</taxon>
        <taxon>Luteolibacter</taxon>
    </lineage>
</organism>
<comment type="caution">
    <text evidence="1">The sequence shown here is derived from an EMBL/GenBank/DDBJ whole genome shotgun (WGS) entry which is preliminary data.</text>
</comment>
<keyword evidence="1" id="KW-0645">Protease</keyword>
<protein>
    <submittedName>
        <fullName evidence="1">Aminopeptidase</fullName>
    </submittedName>
</protein>
<dbReference type="Pfam" id="PF10023">
    <property type="entry name" value="Aminopep"/>
    <property type="match status" value="1"/>
</dbReference>
<evidence type="ECO:0000313" key="1">
    <source>
        <dbReference type="EMBL" id="MBK1818331.1"/>
    </source>
</evidence>
<name>A0A934VDS1_9BACT</name>
<sequence length="338" mass="39002">MLRSISLPLALCGAFAVLTSCQTVHFYQQALGGQWEILRKSKPNGRVIASPETSPVVRRQLIAVERIRQFASDHLSLPGDESYGKYADLGREHVVWVLYAAPEFSLEAKNWHYPAVGEMDYRGYFREEDTVAYAKELRAEGYDVFIGGVDAYSTLGWFHDPVLNTFVRYPDIDLAETIFHELTHRRIFRWGDTVFNESLANTVAEEGVRRWLRHEGRLEDLKKYEGRLVRRREFYREIERSKAALEKLYSSGKPAAVMRGEKAAILGKLRDSFRELRRKWGGHGLEEWLKEDINNGHIVSLKLYAEHMPEFEKLLAECDGDLDLFYQKAGKLKLDAAR</sequence>
<keyword evidence="1" id="KW-0031">Aminopeptidase</keyword>
<dbReference type="Proteomes" id="UP000600139">
    <property type="component" value="Unassembled WGS sequence"/>
</dbReference>
<evidence type="ECO:0000313" key="2">
    <source>
        <dbReference type="Proteomes" id="UP000600139"/>
    </source>
</evidence>
<keyword evidence="1" id="KW-0378">Hydrolase</keyword>
<accession>A0A934VDS1</accession>